<evidence type="ECO:0000313" key="4">
    <source>
        <dbReference type="Proteomes" id="UP001162780"/>
    </source>
</evidence>
<dbReference type="RefSeq" id="WP_255188235.1">
    <property type="nucleotide sequence ID" value="NZ_CP113517.1"/>
</dbReference>
<comment type="similarity">
    <text evidence="2">Belongs to the TacA antitoxin family.</text>
</comment>
<keyword evidence="1" id="KW-1277">Toxin-antitoxin system</keyword>
<dbReference type="InterPro" id="IPR010985">
    <property type="entry name" value="Ribbon_hlx_hlx"/>
</dbReference>
<organism evidence="3 4">
    <name type="scientific">Methylomonas rapida</name>
    <dbReference type="NCBI Taxonomy" id="2963939"/>
    <lineage>
        <taxon>Bacteria</taxon>
        <taxon>Pseudomonadati</taxon>
        <taxon>Pseudomonadota</taxon>
        <taxon>Gammaproteobacteria</taxon>
        <taxon>Methylococcales</taxon>
        <taxon>Methylococcaceae</taxon>
        <taxon>Methylomonas</taxon>
    </lineage>
</organism>
<dbReference type="Proteomes" id="UP001162780">
    <property type="component" value="Chromosome"/>
</dbReference>
<gene>
    <name evidence="3" type="ORF">NM686_012715</name>
</gene>
<dbReference type="InterPro" id="IPR014795">
    <property type="entry name" value="TacA_1-like"/>
</dbReference>
<evidence type="ECO:0000256" key="2">
    <source>
        <dbReference type="ARBA" id="ARBA00049988"/>
    </source>
</evidence>
<dbReference type="PANTHER" id="PTHR35401">
    <property type="entry name" value="COPG FAMILY HELIX-TURN-HELIX PROTEIN-RELATED-RELATED"/>
    <property type="match status" value="1"/>
</dbReference>
<dbReference type="Pfam" id="PF08681">
    <property type="entry name" value="TacA1"/>
    <property type="match status" value="1"/>
</dbReference>
<keyword evidence="4" id="KW-1185">Reference proteome</keyword>
<name>A0ABY7GD89_9GAMM</name>
<sequence length="95" mass="10664">MPTTETSKQERMHIRLDAVSKQKLEKAANYSHKKLSEFVLTQSLAAAENIINAHEHVTLSQTDWSLFLDALENPPARNAKLKDALALHQQSVVTD</sequence>
<dbReference type="Gene3D" id="1.20.5.780">
    <property type="entry name" value="Single helix bin"/>
    <property type="match status" value="1"/>
</dbReference>
<reference evidence="3" key="1">
    <citation type="submission" date="2022-11" db="EMBL/GenBank/DDBJ databases">
        <title>Methylomonas rapida sp. nov., Carotenoid-Producing Obligate Methanotrophs with High Growth Characteristics and Biotechnological Potential.</title>
        <authorList>
            <person name="Tikhonova E.N."/>
            <person name="Suleimanov R.Z."/>
            <person name="Miroshnikov K."/>
            <person name="Oshkin I.Y."/>
            <person name="Belova S.E."/>
            <person name="Danilova O.V."/>
            <person name="Ashikhmin A."/>
            <person name="Konopkin A."/>
            <person name="But S.Y."/>
            <person name="Khmelenina V.N."/>
            <person name="Kuznetsov N."/>
            <person name="Pimenov N.V."/>
            <person name="Dedysh S.N."/>
        </authorList>
    </citation>
    <scope>NUCLEOTIDE SEQUENCE</scope>
    <source>
        <strain evidence="3">MP1</strain>
    </source>
</reference>
<dbReference type="EMBL" id="CP113517">
    <property type="protein sequence ID" value="WAR43252.1"/>
    <property type="molecule type" value="Genomic_DNA"/>
</dbReference>
<protein>
    <submittedName>
        <fullName evidence="3">DUF1778 domain-containing protein</fullName>
    </submittedName>
</protein>
<dbReference type="PANTHER" id="PTHR35401:SF2">
    <property type="entry name" value="ABC-TYPE TRANSPORT SYSTEM"/>
    <property type="match status" value="1"/>
</dbReference>
<proteinExistence type="inferred from homology"/>
<evidence type="ECO:0000313" key="3">
    <source>
        <dbReference type="EMBL" id="WAR43252.1"/>
    </source>
</evidence>
<dbReference type="SUPFAM" id="SSF47598">
    <property type="entry name" value="Ribbon-helix-helix"/>
    <property type="match status" value="1"/>
</dbReference>
<evidence type="ECO:0000256" key="1">
    <source>
        <dbReference type="ARBA" id="ARBA00022649"/>
    </source>
</evidence>
<accession>A0ABY7GD89</accession>